<name>A0A537LU83_9BACT</name>
<gene>
    <name evidence="5" type="ORF">E6G98_04670</name>
</gene>
<dbReference type="CDD" id="cd06170">
    <property type="entry name" value="LuxR_C_like"/>
    <property type="match status" value="1"/>
</dbReference>
<keyword evidence="2" id="KW-0597">Phosphoprotein</keyword>
<protein>
    <submittedName>
        <fullName evidence="5">Response regulator transcription factor</fullName>
    </submittedName>
</protein>
<dbReference type="PROSITE" id="PS50043">
    <property type="entry name" value="HTH_LUXR_2"/>
    <property type="match status" value="1"/>
</dbReference>
<dbReference type="SUPFAM" id="SSF46894">
    <property type="entry name" value="C-terminal effector domain of the bipartite response regulators"/>
    <property type="match status" value="1"/>
</dbReference>
<evidence type="ECO:0000313" key="6">
    <source>
        <dbReference type="Proteomes" id="UP000315217"/>
    </source>
</evidence>
<dbReference type="Gene3D" id="3.40.50.2300">
    <property type="match status" value="1"/>
</dbReference>
<dbReference type="PROSITE" id="PS50110">
    <property type="entry name" value="RESPONSE_REGULATORY"/>
    <property type="match status" value="1"/>
</dbReference>
<dbReference type="Proteomes" id="UP000315217">
    <property type="component" value="Unassembled WGS sequence"/>
</dbReference>
<dbReference type="InterPro" id="IPR016032">
    <property type="entry name" value="Sig_transdc_resp-reg_C-effctor"/>
</dbReference>
<dbReference type="PANTHER" id="PTHR45566:SF2">
    <property type="entry name" value="NARL SUBFAMILY"/>
    <property type="match status" value="1"/>
</dbReference>
<dbReference type="Pfam" id="PF00196">
    <property type="entry name" value="GerE"/>
    <property type="match status" value="1"/>
</dbReference>
<dbReference type="SUPFAM" id="SSF52172">
    <property type="entry name" value="CheY-like"/>
    <property type="match status" value="1"/>
</dbReference>
<dbReference type="GO" id="GO:0000160">
    <property type="term" value="P:phosphorelay signal transduction system"/>
    <property type="evidence" value="ECO:0007669"/>
    <property type="project" value="InterPro"/>
</dbReference>
<proteinExistence type="predicted"/>
<evidence type="ECO:0000256" key="2">
    <source>
        <dbReference type="PROSITE-ProRule" id="PRU00169"/>
    </source>
</evidence>
<comment type="caution">
    <text evidence="5">The sequence shown here is derived from an EMBL/GenBank/DDBJ whole genome shotgun (WGS) entry which is preliminary data.</text>
</comment>
<dbReference type="AlphaFoldDB" id="A0A537LU83"/>
<evidence type="ECO:0000313" key="5">
    <source>
        <dbReference type="EMBL" id="TMJ11561.1"/>
    </source>
</evidence>
<dbReference type="PRINTS" id="PR00038">
    <property type="entry name" value="HTHLUXR"/>
</dbReference>
<dbReference type="SMART" id="SM00448">
    <property type="entry name" value="REC"/>
    <property type="match status" value="1"/>
</dbReference>
<dbReference type="GO" id="GO:0003677">
    <property type="term" value="F:DNA binding"/>
    <property type="evidence" value="ECO:0007669"/>
    <property type="project" value="UniProtKB-KW"/>
</dbReference>
<sequence>MESFVKTNEIDWQTSSAQISVLLIAEVALVRVALRQLLSRAAEVVIVGEAGASQALGIVHQFLPDIALVDAHRIDETLTGFLRRLASISAKTHAIVLSDSDFGNGVVQAAEAGAWGYLPRDVSETELVRAVRLVGGGRAVMGCWLAPDQFMGLKELASRRAELALPLSQKESSVMEAMAQGHTDTQIAKGLGLSVPTVKTHVRSILRKTSARNRAGAIAAAFRSGVLR</sequence>
<dbReference type="SMART" id="SM00421">
    <property type="entry name" value="HTH_LUXR"/>
    <property type="match status" value="1"/>
</dbReference>
<accession>A0A537LU83</accession>
<dbReference type="GO" id="GO:0006355">
    <property type="term" value="P:regulation of DNA-templated transcription"/>
    <property type="evidence" value="ECO:0007669"/>
    <property type="project" value="InterPro"/>
</dbReference>
<reference evidence="5 6" key="1">
    <citation type="journal article" date="2019" name="Nat. Microbiol.">
        <title>Mediterranean grassland soil C-N compound turnover is dependent on rainfall and depth, and is mediated by genomically divergent microorganisms.</title>
        <authorList>
            <person name="Diamond S."/>
            <person name="Andeer P.F."/>
            <person name="Li Z."/>
            <person name="Crits-Christoph A."/>
            <person name="Burstein D."/>
            <person name="Anantharaman K."/>
            <person name="Lane K.R."/>
            <person name="Thomas B.C."/>
            <person name="Pan C."/>
            <person name="Northen T.R."/>
            <person name="Banfield J.F."/>
        </authorList>
    </citation>
    <scope>NUCLEOTIDE SEQUENCE [LARGE SCALE GENOMIC DNA]</scope>
    <source>
        <strain evidence="5">NP_1</strain>
    </source>
</reference>
<evidence type="ECO:0000256" key="1">
    <source>
        <dbReference type="ARBA" id="ARBA00023125"/>
    </source>
</evidence>
<dbReference type="InterPro" id="IPR000792">
    <property type="entry name" value="Tscrpt_reg_LuxR_C"/>
</dbReference>
<feature type="modified residue" description="4-aspartylphosphate" evidence="2">
    <location>
        <position position="70"/>
    </location>
</feature>
<evidence type="ECO:0000259" key="4">
    <source>
        <dbReference type="PROSITE" id="PS50110"/>
    </source>
</evidence>
<feature type="domain" description="HTH luxR-type" evidence="3">
    <location>
        <begin position="160"/>
        <end position="225"/>
    </location>
</feature>
<dbReference type="EMBL" id="VBAI01000059">
    <property type="protein sequence ID" value="TMJ11561.1"/>
    <property type="molecule type" value="Genomic_DNA"/>
</dbReference>
<evidence type="ECO:0000259" key="3">
    <source>
        <dbReference type="PROSITE" id="PS50043"/>
    </source>
</evidence>
<dbReference type="PANTHER" id="PTHR45566">
    <property type="entry name" value="HTH-TYPE TRANSCRIPTIONAL REGULATOR YHJB-RELATED"/>
    <property type="match status" value="1"/>
</dbReference>
<feature type="domain" description="Response regulatory" evidence="4">
    <location>
        <begin position="20"/>
        <end position="135"/>
    </location>
</feature>
<dbReference type="InterPro" id="IPR011006">
    <property type="entry name" value="CheY-like_superfamily"/>
</dbReference>
<dbReference type="InterPro" id="IPR051015">
    <property type="entry name" value="EvgA-like"/>
</dbReference>
<organism evidence="5 6">
    <name type="scientific">Candidatus Segetimicrobium genomatis</name>
    <dbReference type="NCBI Taxonomy" id="2569760"/>
    <lineage>
        <taxon>Bacteria</taxon>
        <taxon>Bacillati</taxon>
        <taxon>Candidatus Sysuimicrobiota</taxon>
        <taxon>Candidatus Sysuimicrobiia</taxon>
        <taxon>Candidatus Sysuimicrobiales</taxon>
        <taxon>Candidatus Segetimicrobiaceae</taxon>
        <taxon>Candidatus Segetimicrobium</taxon>
    </lineage>
</organism>
<keyword evidence="1" id="KW-0238">DNA-binding</keyword>
<dbReference type="InterPro" id="IPR001789">
    <property type="entry name" value="Sig_transdc_resp-reg_receiver"/>
</dbReference>